<comment type="caution">
    <text evidence="8">The sequence shown here is derived from an EMBL/GenBank/DDBJ whole genome shotgun (WGS) entry which is preliminary data.</text>
</comment>
<dbReference type="CDD" id="cd00643">
    <property type="entry name" value="HMG-CoA_reductase_classI"/>
    <property type="match status" value="1"/>
</dbReference>
<evidence type="ECO:0000256" key="5">
    <source>
        <dbReference type="ARBA" id="ARBA00022857"/>
    </source>
</evidence>
<dbReference type="Gene3D" id="3.90.770.10">
    <property type="entry name" value="3-hydroxy-3-methylglutaryl-coenzyme A Reductase, Chain A, domain 2"/>
    <property type="match status" value="1"/>
</dbReference>
<evidence type="ECO:0000256" key="7">
    <source>
        <dbReference type="SAM" id="MobiDB-lite"/>
    </source>
</evidence>
<evidence type="ECO:0000256" key="2">
    <source>
        <dbReference type="ARBA" id="ARBA00007661"/>
    </source>
</evidence>
<dbReference type="Gene3D" id="1.10.3270.10">
    <property type="entry name" value="HMGR, N-terminal domain"/>
    <property type="match status" value="1"/>
</dbReference>
<dbReference type="InterPro" id="IPR002202">
    <property type="entry name" value="HMG_CoA_Rdtase"/>
</dbReference>
<dbReference type="PROSITE" id="PS00318">
    <property type="entry name" value="HMG_COA_REDUCTASE_2"/>
    <property type="match status" value="1"/>
</dbReference>
<dbReference type="Gene3D" id="3.30.70.420">
    <property type="entry name" value="Hydroxymethylglutaryl-CoA reductase, class I/II, NAD/NADP-binding domain"/>
    <property type="match status" value="1"/>
</dbReference>
<comment type="pathway">
    <text evidence="1">Metabolic intermediate biosynthesis; (R)-mevalonate biosynthesis; (R)-mevalonate from acetyl-CoA: step 3/3.</text>
</comment>
<proteinExistence type="inferred from homology"/>
<protein>
    <recommendedName>
        <fullName evidence="4">3-hydroxy-3-methylglutaryl-coenzyme A reductase</fullName>
        <ecNumber evidence="3">1.1.1.34</ecNumber>
    </recommendedName>
</protein>
<evidence type="ECO:0000313" key="9">
    <source>
        <dbReference type="Proteomes" id="UP001175271"/>
    </source>
</evidence>
<dbReference type="AlphaFoldDB" id="A0AA39I9N2"/>
<sequence>MKMDDFMNSEPLRNLRVDFSKFLLDLSIYSDGNLDKLIELAVECFRKLSPDTLVVEKRQTVPNSQTIKKFYLLDTSEVVDSPDPTMSFQLDIFNSDASKLSDDAILQLLEADVVKHPYLEEEIGDLERSVAIRRRYIENRTGTSLKDILFKGYNYDLVYKACCENVIGFTSVPIGVVGPLRWNGESSYIPMATTEGALLASTNRGCKVIRESGGAMVRVFQDEMTRAPMVRFEDGDQALQFYNFIKDETNFDIMKERFESTTRYGKLLRIKPVVCADNIIILRFSAFTGDAMGMNMVTKGAEEVMKFLKTLFPTMDLLTVSSNYCSDKKAAQINWDEGRGKSVEASCIIPAKVVENVLRTTVDRMVDVGHSKCQIGASMAGTIGGWNCHAANPVAAIFIATGQDAAQVVSSSMCLTSWKKTETGDLKVSCLMKCLEVGTMGGGTILPSQNAALEMLKCAGGRKDEPGSNPKRLAKIVAATILAGEISLLAAQCTHTLVSSHMTLNRSKVKLNSGETGDVYPSNDKTEKLPEDCDHIL</sequence>
<evidence type="ECO:0000256" key="6">
    <source>
        <dbReference type="ARBA" id="ARBA00023002"/>
    </source>
</evidence>
<dbReference type="InterPro" id="IPR023074">
    <property type="entry name" value="HMG_CoA_Rdtase_cat_sf"/>
</dbReference>
<gene>
    <name evidence="8" type="ORF">QR680_014651</name>
</gene>
<reference evidence="8" key="1">
    <citation type="submission" date="2023-06" db="EMBL/GenBank/DDBJ databases">
        <title>Genomic analysis of the entomopathogenic nematode Steinernema hermaphroditum.</title>
        <authorList>
            <person name="Schwarz E.M."/>
            <person name="Heppert J.K."/>
            <person name="Baniya A."/>
            <person name="Schwartz H.T."/>
            <person name="Tan C.-H."/>
            <person name="Antoshechkin I."/>
            <person name="Sternberg P.W."/>
            <person name="Goodrich-Blair H."/>
            <person name="Dillman A.R."/>
        </authorList>
    </citation>
    <scope>NUCLEOTIDE SEQUENCE</scope>
    <source>
        <strain evidence="8">PS9179</strain>
        <tissue evidence="8">Whole animal</tissue>
    </source>
</reference>
<dbReference type="SUPFAM" id="SSF55035">
    <property type="entry name" value="NAD-binding domain of HMG-CoA reductase"/>
    <property type="match status" value="1"/>
</dbReference>
<dbReference type="PROSITE" id="PS00066">
    <property type="entry name" value="HMG_COA_REDUCTASE_1"/>
    <property type="match status" value="1"/>
</dbReference>
<dbReference type="SUPFAM" id="SSF56542">
    <property type="entry name" value="Substrate-binding domain of HMG-CoA reductase"/>
    <property type="match status" value="1"/>
</dbReference>
<organism evidence="8 9">
    <name type="scientific">Steinernema hermaphroditum</name>
    <dbReference type="NCBI Taxonomy" id="289476"/>
    <lineage>
        <taxon>Eukaryota</taxon>
        <taxon>Metazoa</taxon>
        <taxon>Ecdysozoa</taxon>
        <taxon>Nematoda</taxon>
        <taxon>Chromadorea</taxon>
        <taxon>Rhabditida</taxon>
        <taxon>Tylenchina</taxon>
        <taxon>Panagrolaimomorpha</taxon>
        <taxon>Strongyloidoidea</taxon>
        <taxon>Steinernematidae</taxon>
        <taxon>Steinernema</taxon>
    </lineage>
</organism>
<dbReference type="EC" id="1.1.1.34" evidence="3"/>
<accession>A0AA39I9N2</accession>
<dbReference type="InterPro" id="IPR009029">
    <property type="entry name" value="HMG_CoA_Rdtase_sub-bd_dom_sf"/>
</dbReference>
<dbReference type="PANTHER" id="PTHR10572:SF24">
    <property type="entry name" value="3-HYDROXY-3-METHYLGLUTARYL-COENZYME A REDUCTASE"/>
    <property type="match status" value="1"/>
</dbReference>
<evidence type="ECO:0000256" key="4">
    <source>
        <dbReference type="ARBA" id="ARBA00016920"/>
    </source>
</evidence>
<dbReference type="InterPro" id="IPR009023">
    <property type="entry name" value="HMG_CoA_Rdtase_NAD(P)-bd_sf"/>
</dbReference>
<dbReference type="GO" id="GO:0015936">
    <property type="term" value="P:coenzyme A metabolic process"/>
    <property type="evidence" value="ECO:0007669"/>
    <property type="project" value="InterPro"/>
</dbReference>
<dbReference type="GO" id="GO:0016126">
    <property type="term" value="P:sterol biosynthetic process"/>
    <property type="evidence" value="ECO:0007669"/>
    <property type="project" value="TreeGrafter"/>
</dbReference>
<keyword evidence="9" id="KW-1185">Reference proteome</keyword>
<dbReference type="GO" id="GO:0005789">
    <property type="term" value="C:endoplasmic reticulum membrane"/>
    <property type="evidence" value="ECO:0007669"/>
    <property type="project" value="TreeGrafter"/>
</dbReference>
<evidence type="ECO:0000256" key="1">
    <source>
        <dbReference type="ARBA" id="ARBA00005084"/>
    </source>
</evidence>
<keyword evidence="6" id="KW-0560">Oxidoreductase</keyword>
<feature type="region of interest" description="Disordered" evidence="7">
    <location>
        <begin position="512"/>
        <end position="537"/>
    </location>
</feature>
<dbReference type="GO" id="GO:0005778">
    <property type="term" value="C:peroxisomal membrane"/>
    <property type="evidence" value="ECO:0007669"/>
    <property type="project" value="TreeGrafter"/>
</dbReference>
<dbReference type="Pfam" id="PF00368">
    <property type="entry name" value="HMG-CoA_red"/>
    <property type="match status" value="1"/>
</dbReference>
<dbReference type="InterPro" id="IPR004554">
    <property type="entry name" value="HMG_CoA_Rdtase_eu_arc"/>
</dbReference>
<evidence type="ECO:0000256" key="3">
    <source>
        <dbReference type="ARBA" id="ARBA00012999"/>
    </source>
</evidence>
<dbReference type="InterPro" id="IPR023282">
    <property type="entry name" value="HMG_CoA_Rdtase_N"/>
</dbReference>
<name>A0AA39I9N2_9BILA</name>
<feature type="compositionally biased region" description="Basic and acidic residues" evidence="7">
    <location>
        <begin position="524"/>
        <end position="537"/>
    </location>
</feature>
<dbReference type="FunFam" id="3.30.70.420:FF:000001">
    <property type="entry name" value="3-hydroxy-3-methylglutaryl coenzyme A reductase"/>
    <property type="match status" value="1"/>
</dbReference>
<dbReference type="InterPro" id="IPR023076">
    <property type="entry name" value="HMG_CoA_Rdtase_CS"/>
</dbReference>
<evidence type="ECO:0000313" key="8">
    <source>
        <dbReference type="EMBL" id="KAK0420385.1"/>
    </source>
</evidence>
<keyword evidence="5" id="KW-0521">NADP</keyword>
<dbReference type="PROSITE" id="PS50065">
    <property type="entry name" value="HMG_COA_REDUCTASE_4"/>
    <property type="match status" value="1"/>
</dbReference>
<dbReference type="PRINTS" id="PR00071">
    <property type="entry name" value="HMGCOARDTASE"/>
</dbReference>
<dbReference type="GO" id="GO:0008299">
    <property type="term" value="P:isoprenoid biosynthetic process"/>
    <property type="evidence" value="ECO:0007669"/>
    <property type="project" value="InterPro"/>
</dbReference>
<comment type="similarity">
    <text evidence="2">Belongs to the HMG-CoA reductase family.</text>
</comment>
<dbReference type="EMBL" id="JAUCMV010000002">
    <property type="protein sequence ID" value="KAK0420385.1"/>
    <property type="molecule type" value="Genomic_DNA"/>
</dbReference>
<dbReference type="PANTHER" id="PTHR10572">
    <property type="entry name" value="3-HYDROXY-3-METHYLGLUTARYL-COENZYME A REDUCTASE"/>
    <property type="match status" value="1"/>
</dbReference>
<dbReference type="Proteomes" id="UP001175271">
    <property type="component" value="Unassembled WGS sequence"/>
</dbReference>
<dbReference type="GO" id="GO:0004420">
    <property type="term" value="F:hydroxymethylglutaryl-CoA reductase (NADPH) activity"/>
    <property type="evidence" value="ECO:0007669"/>
    <property type="project" value="UniProtKB-EC"/>
</dbReference>